<dbReference type="InterPro" id="IPR037119">
    <property type="entry name" value="Haem_oxidase_HugZ-like_sf"/>
</dbReference>
<evidence type="ECO:0000313" key="4">
    <source>
        <dbReference type="Proteomes" id="UP000284605"/>
    </source>
</evidence>
<feature type="domain" description="CREG-like beta-barrel" evidence="2">
    <location>
        <begin position="10"/>
        <end position="150"/>
    </location>
</feature>
<dbReference type="Gene3D" id="2.30.110.10">
    <property type="entry name" value="Electron Transport, Fmn-binding Protein, Chain A"/>
    <property type="match status" value="1"/>
</dbReference>
<dbReference type="InterPro" id="IPR019595">
    <property type="entry name" value="DUF2470"/>
</dbReference>
<dbReference type="Proteomes" id="UP000284605">
    <property type="component" value="Unassembled WGS sequence"/>
</dbReference>
<dbReference type="InterPro" id="IPR055343">
    <property type="entry name" value="CREG_beta-barrel"/>
</dbReference>
<sequence>MSIGSPLTTQESPADSARDLVRRTPTAALAVTLGDGSPYASLVLAATDHGGQPLLFISRLAEHTRALEADPRASLLFDGTVGLADRLTGARVSLVGRLARDDDPWLKERFFRRHPAAEIYRDFADFSLWRMVVERAHLVAGFGRIHWIDGGAFVLNAAQYAALQEGEAGVVAHMNEDHLDAIALYATQLLGEADADWRISGVDPEGIDLIAGDRRSRLRFPSHVSSVMEVRTRLVELVKTARELHKL</sequence>
<evidence type="ECO:0000313" key="3">
    <source>
        <dbReference type="EMBL" id="RJF89075.1"/>
    </source>
</evidence>
<gene>
    <name evidence="3" type="ORF">D3874_20590</name>
</gene>
<dbReference type="Gene3D" id="3.20.180.10">
    <property type="entry name" value="PNP-oxidase-like"/>
    <property type="match status" value="1"/>
</dbReference>
<dbReference type="GO" id="GO:0005737">
    <property type="term" value="C:cytoplasm"/>
    <property type="evidence" value="ECO:0007669"/>
    <property type="project" value="UniProtKB-ARBA"/>
</dbReference>
<protein>
    <submittedName>
        <fullName evidence="3">DUF2470 domain-containing protein</fullName>
    </submittedName>
</protein>
<dbReference type="Pfam" id="PF10615">
    <property type="entry name" value="DUF2470"/>
    <property type="match status" value="1"/>
</dbReference>
<dbReference type="InterPro" id="IPR012349">
    <property type="entry name" value="Split_barrel_FMN-bd"/>
</dbReference>
<reference evidence="3 4" key="1">
    <citation type="submission" date="2018-09" db="EMBL/GenBank/DDBJ databases">
        <authorList>
            <person name="Zhu H."/>
        </authorList>
    </citation>
    <scope>NUCLEOTIDE SEQUENCE [LARGE SCALE GENOMIC DNA]</scope>
    <source>
        <strain evidence="3 4">K1W22B-8</strain>
    </source>
</reference>
<organism evidence="3 4">
    <name type="scientific">Oleomonas cavernae</name>
    <dbReference type="NCBI Taxonomy" id="2320859"/>
    <lineage>
        <taxon>Bacteria</taxon>
        <taxon>Pseudomonadati</taxon>
        <taxon>Pseudomonadota</taxon>
        <taxon>Alphaproteobacteria</taxon>
        <taxon>Acetobacterales</taxon>
        <taxon>Acetobacteraceae</taxon>
        <taxon>Oleomonas</taxon>
    </lineage>
</organism>
<feature type="domain" description="DUF2470" evidence="1">
    <location>
        <begin position="168"/>
        <end position="237"/>
    </location>
</feature>
<keyword evidence="4" id="KW-1185">Reference proteome</keyword>
<evidence type="ECO:0000259" key="2">
    <source>
        <dbReference type="Pfam" id="PF13883"/>
    </source>
</evidence>
<accession>A0A418WGB3</accession>
<proteinExistence type="predicted"/>
<dbReference type="EMBL" id="QYUK01000011">
    <property type="protein sequence ID" value="RJF89075.1"/>
    <property type="molecule type" value="Genomic_DNA"/>
</dbReference>
<dbReference type="OrthoDB" id="9814594at2"/>
<evidence type="ECO:0000259" key="1">
    <source>
        <dbReference type="Pfam" id="PF10615"/>
    </source>
</evidence>
<dbReference type="SUPFAM" id="SSF50475">
    <property type="entry name" value="FMN-binding split barrel"/>
    <property type="match status" value="1"/>
</dbReference>
<dbReference type="AlphaFoldDB" id="A0A418WGB3"/>
<dbReference type="PANTHER" id="PTHR13343">
    <property type="entry name" value="CREG1 PROTEIN"/>
    <property type="match status" value="1"/>
</dbReference>
<dbReference type="PANTHER" id="PTHR13343:SF17">
    <property type="entry name" value="CELLULAR REPRESSOR OF E1A-STIMULATED GENES, ISOFORM A"/>
    <property type="match status" value="1"/>
</dbReference>
<comment type="caution">
    <text evidence="3">The sequence shown here is derived from an EMBL/GenBank/DDBJ whole genome shotgun (WGS) entry which is preliminary data.</text>
</comment>
<dbReference type="Pfam" id="PF13883">
    <property type="entry name" value="CREG_beta-barrel"/>
    <property type="match status" value="1"/>
</dbReference>
<name>A0A418WGB3_9PROT</name>